<sequence>VGKEATSGKATFYGGNLSGGMCSFTGYTLPAGLFGTAFSGAAWDNGANCGRCVNVKGPNGKTIKAMVVDQCPECEPSHLDLFQDAFAQIGSISDGIIPISYDFVDCGISSPITLKNKEGTSPYWFSMQVMNSNKPISKLEVSTDGGSSWKSTTRQEYNYFENPSGYGTSSVDVKVTSTDGQSITVKDVSIAASSTKTGSSNF</sequence>
<dbReference type="EMBL" id="ML978072">
    <property type="protein sequence ID" value="KAF2012859.1"/>
    <property type="molecule type" value="Genomic_DNA"/>
</dbReference>
<reference evidence="3" key="1">
    <citation type="journal article" date="2020" name="Stud. Mycol.">
        <title>101 Dothideomycetes genomes: a test case for predicting lifestyles and emergence of pathogens.</title>
        <authorList>
            <person name="Haridas S."/>
            <person name="Albert R."/>
            <person name="Binder M."/>
            <person name="Bloem J."/>
            <person name="Labutti K."/>
            <person name="Salamov A."/>
            <person name="Andreopoulos B."/>
            <person name="Baker S."/>
            <person name="Barry K."/>
            <person name="Bills G."/>
            <person name="Bluhm B."/>
            <person name="Cannon C."/>
            <person name="Castanera R."/>
            <person name="Culley D."/>
            <person name="Daum C."/>
            <person name="Ezra D."/>
            <person name="Gonzalez J."/>
            <person name="Henrissat B."/>
            <person name="Kuo A."/>
            <person name="Liang C."/>
            <person name="Lipzen A."/>
            <person name="Lutzoni F."/>
            <person name="Magnuson J."/>
            <person name="Mondo S."/>
            <person name="Nolan M."/>
            <person name="Ohm R."/>
            <person name="Pangilinan J."/>
            <person name="Park H.-J."/>
            <person name="Ramirez L."/>
            <person name="Alfaro M."/>
            <person name="Sun H."/>
            <person name="Tritt A."/>
            <person name="Yoshinaga Y."/>
            <person name="Zwiers L.-H."/>
            <person name="Turgeon B."/>
            <person name="Goodwin S."/>
            <person name="Spatafora J."/>
            <person name="Crous P."/>
            <person name="Grigoriev I."/>
        </authorList>
    </citation>
    <scope>NUCLEOTIDE SEQUENCE</scope>
    <source>
        <strain evidence="3">CBS 175.79</strain>
    </source>
</reference>
<dbReference type="InterPro" id="IPR036749">
    <property type="entry name" value="Expansin_CBD_sf"/>
</dbReference>
<dbReference type="InterPro" id="IPR007112">
    <property type="entry name" value="Expansin/allergen_DPBB_dom"/>
</dbReference>
<dbReference type="GeneID" id="54280265"/>
<protein>
    <submittedName>
        <fullName evidence="3">Carbohydrate-binding module family 63 protein</fullName>
    </submittedName>
</protein>
<dbReference type="InterPro" id="IPR036908">
    <property type="entry name" value="RlpA-like_sf"/>
</dbReference>
<dbReference type="OrthoDB" id="406505at2759"/>
<dbReference type="NCBIfam" id="NF041144">
    <property type="entry name" value="expansin_EXLX1"/>
    <property type="match status" value="1"/>
</dbReference>
<evidence type="ECO:0000259" key="2">
    <source>
        <dbReference type="PROSITE" id="PS50842"/>
    </source>
</evidence>
<dbReference type="RefSeq" id="XP_033381198.1">
    <property type="nucleotide sequence ID" value="XM_033522868.1"/>
</dbReference>
<dbReference type="InterPro" id="IPR051477">
    <property type="entry name" value="Expansin_CellWall"/>
</dbReference>
<dbReference type="PROSITE" id="PS50842">
    <property type="entry name" value="EXPANSIN_EG45"/>
    <property type="match status" value="1"/>
</dbReference>
<name>A0A6A5XJ21_9PLEO</name>
<proteinExistence type="predicted"/>
<organism evidence="3 4">
    <name type="scientific">Aaosphaeria arxii CBS 175.79</name>
    <dbReference type="NCBI Taxonomy" id="1450172"/>
    <lineage>
        <taxon>Eukaryota</taxon>
        <taxon>Fungi</taxon>
        <taxon>Dikarya</taxon>
        <taxon>Ascomycota</taxon>
        <taxon>Pezizomycotina</taxon>
        <taxon>Dothideomycetes</taxon>
        <taxon>Pleosporomycetidae</taxon>
        <taxon>Pleosporales</taxon>
        <taxon>Pleosporales incertae sedis</taxon>
        <taxon>Aaosphaeria</taxon>
    </lineage>
</organism>
<dbReference type="Gene3D" id="2.40.40.10">
    <property type="entry name" value="RlpA-like domain"/>
    <property type="match status" value="1"/>
</dbReference>
<dbReference type="CDD" id="cd22271">
    <property type="entry name" value="DPBB_EXP_N-like"/>
    <property type="match status" value="1"/>
</dbReference>
<keyword evidence="1" id="KW-0732">Signal</keyword>
<dbReference type="SUPFAM" id="SSF49590">
    <property type="entry name" value="PHL pollen allergen"/>
    <property type="match status" value="1"/>
</dbReference>
<feature type="non-terminal residue" evidence="3">
    <location>
        <position position="202"/>
    </location>
</feature>
<gene>
    <name evidence="3" type="ORF">BU24DRAFT_315338</name>
</gene>
<dbReference type="Proteomes" id="UP000799778">
    <property type="component" value="Unassembled WGS sequence"/>
</dbReference>
<feature type="non-terminal residue" evidence="3">
    <location>
        <position position="1"/>
    </location>
</feature>
<accession>A0A6A5XJ21</accession>
<feature type="domain" description="Expansin-like EG45" evidence="2">
    <location>
        <begin position="19"/>
        <end position="111"/>
    </location>
</feature>
<dbReference type="SUPFAM" id="SSF50685">
    <property type="entry name" value="Barwin-like endoglucanases"/>
    <property type="match status" value="1"/>
</dbReference>
<dbReference type="InterPro" id="IPR049818">
    <property type="entry name" value="Expansin_EXLX1-like"/>
</dbReference>
<dbReference type="SMART" id="SM00837">
    <property type="entry name" value="DPBB_1"/>
    <property type="match status" value="1"/>
</dbReference>
<dbReference type="PANTHER" id="PTHR31836">
    <property type="match status" value="1"/>
</dbReference>
<dbReference type="PANTHER" id="PTHR31836:SF21">
    <property type="entry name" value="EXPANSIN-LIKE PROTEIN 7"/>
    <property type="match status" value="1"/>
</dbReference>
<dbReference type="AlphaFoldDB" id="A0A6A5XJ21"/>
<dbReference type="Gene3D" id="2.60.40.760">
    <property type="entry name" value="Expansin, cellulose-binding-like domain"/>
    <property type="match status" value="1"/>
</dbReference>
<keyword evidence="4" id="KW-1185">Reference proteome</keyword>
<evidence type="ECO:0000313" key="3">
    <source>
        <dbReference type="EMBL" id="KAF2012859.1"/>
    </source>
</evidence>
<dbReference type="Pfam" id="PF03330">
    <property type="entry name" value="DPBB_1"/>
    <property type="match status" value="1"/>
</dbReference>
<evidence type="ECO:0000313" key="4">
    <source>
        <dbReference type="Proteomes" id="UP000799778"/>
    </source>
</evidence>
<evidence type="ECO:0000256" key="1">
    <source>
        <dbReference type="ARBA" id="ARBA00022729"/>
    </source>
</evidence>
<dbReference type="InterPro" id="IPR009009">
    <property type="entry name" value="RlpA-like_DPBB"/>
</dbReference>